<dbReference type="OrthoDB" id="9807907at2"/>
<dbReference type="PANTHER" id="PTHR30595">
    <property type="entry name" value="GLPR-RELATED TRANSCRIPTIONAL REPRESSOR"/>
    <property type="match status" value="1"/>
</dbReference>
<dbReference type="STRING" id="317619.GCA_000332315_02044"/>
<dbReference type="AlphaFoldDB" id="A0A0M2PSC3"/>
<keyword evidence="3" id="KW-1185">Reference proteome</keyword>
<dbReference type="Pfam" id="PF13749">
    <property type="entry name" value="HATPase_c_4"/>
    <property type="match status" value="1"/>
</dbReference>
<accession>A0A0M2PSC3</accession>
<dbReference type="Proteomes" id="UP000034681">
    <property type="component" value="Unassembled WGS sequence"/>
</dbReference>
<protein>
    <submittedName>
        <fullName evidence="2">Transcriptional regulator</fullName>
    </submittedName>
</protein>
<sequence>MGNKYDNLYLLELIHQGENASIEFKRGDVRADSLAREIVAFSNSYGGTILLGVEDDRSVVGVDNDKNHEEWVANIARNNIVPPVNISCEEIILSDKRIVLIEVPKGRDRPYQDSSGRFYIRIGSTNRIASLNELMRLFQQSGFYHYDATDVERAKESSLNQTALDRYFNSYDVSYMELDQEEKSTLLKNTDIVSENGLVTIAGLLVFGTNPQRFLLNASISFAHYLGKEVSENLVDRKNIEGTLPDQVDAALRIIKNNLLTPSSIVGLKREDQVTYPDKVFRELIVNACVHRNYSIFGSRIRIFMFDDRIEFMSPGKLPNTVTTDKLKSGVSYAVNPVIVKFMENLKYIDKLGRGLPMVYREAMKRGREILFEEIGEEFKVSLFF</sequence>
<comment type="caution">
    <text evidence="2">The sequence shown here is derived from an EMBL/GenBank/DDBJ whole genome shotgun (WGS) entry which is preliminary data.</text>
</comment>
<dbReference type="EMBL" id="AJTX02000006">
    <property type="protein sequence ID" value="KKI99024.1"/>
    <property type="molecule type" value="Genomic_DNA"/>
</dbReference>
<dbReference type="eggNOG" id="COG2865">
    <property type="taxonomic scope" value="Bacteria"/>
</dbReference>
<dbReference type="Gene3D" id="3.30.950.30">
    <property type="entry name" value="Schlafen, AAA domain"/>
    <property type="match status" value="1"/>
</dbReference>
<dbReference type="InterPro" id="IPR007421">
    <property type="entry name" value="Schlafen_AlbA_2_dom"/>
</dbReference>
<evidence type="ECO:0000259" key="1">
    <source>
        <dbReference type="Pfam" id="PF04326"/>
    </source>
</evidence>
<gene>
    <name evidence="2" type="ORF">PROH_14550</name>
</gene>
<feature type="domain" description="Schlafen AlbA-2" evidence="1">
    <location>
        <begin position="18"/>
        <end position="129"/>
    </location>
</feature>
<evidence type="ECO:0000313" key="2">
    <source>
        <dbReference type="EMBL" id="KKI99024.1"/>
    </source>
</evidence>
<dbReference type="Pfam" id="PF04326">
    <property type="entry name" value="SLFN_AlbA_2"/>
    <property type="match status" value="1"/>
</dbReference>
<dbReference type="RefSeq" id="WP_017712484.1">
    <property type="nucleotide sequence ID" value="NZ_KB235937.1"/>
</dbReference>
<proteinExistence type="predicted"/>
<reference evidence="2" key="1">
    <citation type="submission" date="2012-04" db="EMBL/GenBank/DDBJ databases">
        <authorList>
            <person name="Borisov I.G."/>
            <person name="Ivanikova N.V."/>
            <person name="Pinevich A.V."/>
        </authorList>
    </citation>
    <scope>NUCLEOTIDE SEQUENCE</scope>
    <source>
        <strain evidence="2">CALU 1027</strain>
    </source>
</reference>
<dbReference type="Gene3D" id="3.30.565.60">
    <property type="match status" value="1"/>
</dbReference>
<name>A0A0M2PSC3_PROHO</name>
<evidence type="ECO:0000313" key="3">
    <source>
        <dbReference type="Proteomes" id="UP000034681"/>
    </source>
</evidence>
<dbReference type="PANTHER" id="PTHR30595:SF6">
    <property type="entry name" value="SCHLAFEN ALBA-2 DOMAIN-CONTAINING PROTEIN"/>
    <property type="match status" value="1"/>
</dbReference>
<organism evidence="2 3">
    <name type="scientific">Prochlorothrix hollandica PCC 9006 = CALU 1027</name>
    <dbReference type="NCBI Taxonomy" id="317619"/>
    <lineage>
        <taxon>Bacteria</taxon>
        <taxon>Bacillati</taxon>
        <taxon>Cyanobacteriota</taxon>
        <taxon>Cyanophyceae</taxon>
        <taxon>Prochlorotrichales</taxon>
        <taxon>Prochlorotrichaceae</taxon>
        <taxon>Prochlorothrix</taxon>
    </lineage>
</organism>
<dbReference type="InterPro" id="IPR038475">
    <property type="entry name" value="RecG_C_sf"/>
</dbReference>
<dbReference type="InterPro" id="IPR038461">
    <property type="entry name" value="Schlafen_AlbA_2_dom_sf"/>
</dbReference>